<evidence type="ECO:0000259" key="1">
    <source>
        <dbReference type="SMART" id="SM00960"/>
    </source>
</evidence>
<accession>A0ABX8AY26</accession>
<reference evidence="2 3" key="1">
    <citation type="submission" date="2021-03" db="EMBL/GenBank/DDBJ databases">
        <title>Genomic and phenotypic characterization of Chloracidobacterium isolates provides evidence for multiple species.</title>
        <authorList>
            <person name="Saini M.K."/>
            <person name="Costas A.M.G."/>
            <person name="Tank M."/>
            <person name="Bryant D.A."/>
        </authorList>
    </citation>
    <scope>NUCLEOTIDE SEQUENCE [LARGE SCALE GENOMIC DNA]</scope>
    <source>
        <strain evidence="2 3">N</strain>
    </source>
</reference>
<dbReference type="Gene3D" id="3.30.450.30">
    <property type="entry name" value="Dynein light chain 2a, cytoplasmic"/>
    <property type="match status" value="1"/>
</dbReference>
<feature type="domain" description="Roadblock/LAMTOR2" evidence="1">
    <location>
        <begin position="4"/>
        <end position="98"/>
    </location>
</feature>
<dbReference type="EMBL" id="CP072642">
    <property type="protein sequence ID" value="QUV93227.1"/>
    <property type="molecule type" value="Genomic_DNA"/>
</dbReference>
<gene>
    <name evidence="2" type="ORF">J8C05_07530</name>
</gene>
<dbReference type="SMART" id="SM00960">
    <property type="entry name" value="Robl_LC7"/>
    <property type="match status" value="1"/>
</dbReference>
<evidence type="ECO:0000313" key="2">
    <source>
        <dbReference type="EMBL" id="QUV93227.1"/>
    </source>
</evidence>
<name>A0ABX8AY26_9BACT</name>
<sequence>MTFSELLQGILARVEGSIGIAIMGLDGLAIEQAQVPSKTDLGERVALIATSHATLLRNTMRMSSDTGVGALNELTLMSDRFLLVVRLIGREYFLIIALSPGGNLGRARFELRKAHLLLEKEFI</sequence>
<dbReference type="InterPro" id="IPR004942">
    <property type="entry name" value="Roadblock/LAMTOR2_dom"/>
</dbReference>
<proteinExistence type="predicted"/>
<organism evidence="2 3">
    <name type="scientific">Chloracidobacterium sp. N</name>
    <dbReference type="NCBI Taxonomy" id="2821540"/>
    <lineage>
        <taxon>Bacteria</taxon>
        <taxon>Pseudomonadati</taxon>
        <taxon>Acidobacteriota</taxon>
        <taxon>Terriglobia</taxon>
        <taxon>Terriglobales</taxon>
        <taxon>Acidobacteriaceae</taxon>
        <taxon>Chloracidobacterium</taxon>
        <taxon>Chloracidobacterium aggregatum</taxon>
    </lineage>
</organism>
<keyword evidence="3" id="KW-1185">Reference proteome</keyword>
<dbReference type="RefSeq" id="WP_211421625.1">
    <property type="nucleotide sequence ID" value="NZ_CP072642.1"/>
</dbReference>
<protein>
    <recommendedName>
        <fullName evidence="1">Roadblock/LAMTOR2 domain-containing protein</fullName>
    </recommendedName>
</protein>
<dbReference type="SUPFAM" id="SSF103196">
    <property type="entry name" value="Roadblock/LC7 domain"/>
    <property type="match status" value="1"/>
</dbReference>
<evidence type="ECO:0000313" key="3">
    <source>
        <dbReference type="Proteomes" id="UP000677668"/>
    </source>
</evidence>
<dbReference type="Proteomes" id="UP000677668">
    <property type="component" value="Chromosome 1"/>
</dbReference>